<keyword evidence="2" id="KW-0732">Signal</keyword>
<organism evidence="3 4">
    <name type="scientific">Daphnia magna</name>
    <dbReference type="NCBI Taxonomy" id="35525"/>
    <lineage>
        <taxon>Eukaryota</taxon>
        <taxon>Metazoa</taxon>
        <taxon>Ecdysozoa</taxon>
        <taxon>Arthropoda</taxon>
        <taxon>Crustacea</taxon>
        <taxon>Branchiopoda</taxon>
        <taxon>Diplostraca</taxon>
        <taxon>Cladocera</taxon>
        <taxon>Anomopoda</taxon>
        <taxon>Daphniidae</taxon>
        <taxon>Daphnia</taxon>
    </lineage>
</organism>
<name>A0A164GEW0_9CRUS</name>
<comment type="caution">
    <text evidence="3">The sequence shown here is derived from an EMBL/GenBank/DDBJ whole genome shotgun (WGS) entry which is preliminary data.</text>
</comment>
<feature type="compositionally biased region" description="Polar residues" evidence="1">
    <location>
        <begin position="58"/>
        <end position="68"/>
    </location>
</feature>
<sequence>MLTTILCTTALAFETIICNCDNPAAKEDLRTNDENCPLLLKPTQKKSRLHGKTEELEFNSNRQSAKDG</sequence>
<proteinExistence type="predicted"/>
<evidence type="ECO:0000313" key="4">
    <source>
        <dbReference type="Proteomes" id="UP000076858"/>
    </source>
</evidence>
<reference evidence="3 4" key="1">
    <citation type="submission" date="2016-03" db="EMBL/GenBank/DDBJ databases">
        <title>EvidentialGene: Evidence-directed Construction of Genes on Genomes.</title>
        <authorList>
            <person name="Gilbert D.G."/>
            <person name="Choi J.-H."/>
            <person name="Mockaitis K."/>
            <person name="Colbourne J."/>
            <person name="Pfrender M."/>
        </authorList>
    </citation>
    <scope>NUCLEOTIDE SEQUENCE [LARGE SCALE GENOMIC DNA]</scope>
    <source>
        <strain evidence="3 4">Xinb3</strain>
        <tissue evidence="3">Complete organism</tissue>
    </source>
</reference>
<keyword evidence="4" id="KW-1185">Reference proteome</keyword>
<protein>
    <submittedName>
        <fullName evidence="3">Uncharacterized protein</fullName>
    </submittedName>
</protein>
<gene>
    <name evidence="3" type="ORF">APZ42_005498</name>
</gene>
<dbReference type="Proteomes" id="UP000076858">
    <property type="component" value="Unassembled WGS sequence"/>
</dbReference>
<feature type="signal peptide" evidence="2">
    <location>
        <begin position="1"/>
        <end position="20"/>
    </location>
</feature>
<evidence type="ECO:0000256" key="2">
    <source>
        <dbReference type="SAM" id="SignalP"/>
    </source>
</evidence>
<accession>A0A164GEW0</accession>
<feature type="chain" id="PRO_5007850216" evidence="2">
    <location>
        <begin position="21"/>
        <end position="68"/>
    </location>
</feature>
<evidence type="ECO:0000256" key="1">
    <source>
        <dbReference type="SAM" id="MobiDB-lite"/>
    </source>
</evidence>
<dbReference type="AlphaFoldDB" id="A0A164GEW0"/>
<evidence type="ECO:0000313" key="3">
    <source>
        <dbReference type="EMBL" id="KZR98878.1"/>
    </source>
</evidence>
<feature type="region of interest" description="Disordered" evidence="1">
    <location>
        <begin position="42"/>
        <end position="68"/>
    </location>
</feature>
<dbReference type="EMBL" id="LRGB01015481">
    <property type="protein sequence ID" value="KZR98878.1"/>
    <property type="molecule type" value="Genomic_DNA"/>
</dbReference>